<reference evidence="1 2" key="1">
    <citation type="submission" date="2019-06" db="EMBL/GenBank/DDBJ databases">
        <authorList>
            <person name="Srinivasan S."/>
        </authorList>
    </citation>
    <scope>NUCLEOTIDE SEQUENCE [LARGE SCALE GENOMIC DNA]</scope>
    <source>
        <strain evidence="1 2">17J68-5</strain>
    </source>
</reference>
<keyword evidence="2" id="KW-1185">Reference proteome</keyword>
<name>A0A5B7ZZX1_9BACT</name>
<dbReference type="OrthoDB" id="321327at2"/>
<dbReference type="Proteomes" id="UP000305398">
    <property type="component" value="Chromosome"/>
</dbReference>
<evidence type="ECO:0000313" key="1">
    <source>
        <dbReference type="EMBL" id="QDA59422.1"/>
    </source>
</evidence>
<accession>A0A5B7ZZX1</accession>
<evidence type="ECO:0000313" key="2">
    <source>
        <dbReference type="Proteomes" id="UP000305398"/>
    </source>
</evidence>
<dbReference type="EMBL" id="CP040896">
    <property type="protein sequence ID" value="QDA59422.1"/>
    <property type="molecule type" value="Genomic_DNA"/>
</dbReference>
<organism evidence="1 2">
    <name type="scientific">Hymenobacter jejuensis</name>
    <dbReference type="NCBI Taxonomy" id="2502781"/>
    <lineage>
        <taxon>Bacteria</taxon>
        <taxon>Pseudomonadati</taxon>
        <taxon>Bacteroidota</taxon>
        <taxon>Cytophagia</taxon>
        <taxon>Cytophagales</taxon>
        <taxon>Hymenobacteraceae</taxon>
        <taxon>Hymenobacter</taxon>
    </lineage>
</organism>
<dbReference type="KEGG" id="hyj:FHG12_04580"/>
<sequence>MLGYRFFGVAAKRIFHLRIPNPQGEPETVEVEEIQFRTLPAHSALHLSNPYEAEPISFLHVWIKVGEDL</sequence>
<gene>
    <name evidence="1" type="ORF">FHG12_04580</name>
</gene>
<protein>
    <submittedName>
        <fullName evidence="1">Uncharacterized protein</fullName>
    </submittedName>
</protein>
<dbReference type="AlphaFoldDB" id="A0A5B7ZZX1"/>
<dbReference type="RefSeq" id="WP_139514603.1">
    <property type="nucleotide sequence ID" value="NZ_CP040896.1"/>
</dbReference>
<proteinExistence type="predicted"/>